<evidence type="ECO:0000313" key="3">
    <source>
        <dbReference type="Proteomes" id="UP000240883"/>
    </source>
</evidence>
<proteinExistence type="predicted"/>
<gene>
    <name evidence="2" type="ORF">BS50DRAFT_629970</name>
</gene>
<dbReference type="EMBL" id="KZ678130">
    <property type="protein sequence ID" value="PSN71844.1"/>
    <property type="molecule type" value="Genomic_DNA"/>
</dbReference>
<evidence type="ECO:0000313" key="2">
    <source>
        <dbReference type="EMBL" id="PSN71844.1"/>
    </source>
</evidence>
<accession>A0A2T2P2D7</accession>
<dbReference type="OrthoDB" id="3821346at2759"/>
<dbReference type="AlphaFoldDB" id="A0A2T2P2D7"/>
<dbReference type="Proteomes" id="UP000240883">
    <property type="component" value="Unassembled WGS sequence"/>
</dbReference>
<name>A0A2T2P2D7_CORCC</name>
<reference evidence="2 3" key="1">
    <citation type="journal article" date="2018" name="Front. Microbiol.">
        <title>Genome-Wide Analysis of Corynespora cassiicola Leaf Fall Disease Putative Effectors.</title>
        <authorList>
            <person name="Lopez D."/>
            <person name="Ribeiro S."/>
            <person name="Label P."/>
            <person name="Fumanal B."/>
            <person name="Venisse J.S."/>
            <person name="Kohler A."/>
            <person name="de Oliveira R.R."/>
            <person name="Labutti K."/>
            <person name="Lipzen A."/>
            <person name="Lail K."/>
            <person name="Bauer D."/>
            <person name="Ohm R.A."/>
            <person name="Barry K.W."/>
            <person name="Spatafora J."/>
            <person name="Grigoriev I.V."/>
            <person name="Martin F.M."/>
            <person name="Pujade-Renaud V."/>
        </authorList>
    </citation>
    <scope>NUCLEOTIDE SEQUENCE [LARGE SCALE GENOMIC DNA]</scope>
    <source>
        <strain evidence="2 3">Philippines</strain>
    </source>
</reference>
<sequence>MRAAPQHPHLFRIPPTASSPSYPTLTYPPLSLLRNTMPHNIYNSVFMRTALTTCDVFIHALGFLDARHALTPEQLLESASPWFLDPDVVWSRKFMMAWR</sequence>
<protein>
    <submittedName>
        <fullName evidence="2">Uncharacterized protein</fullName>
    </submittedName>
</protein>
<feature type="region of interest" description="Disordered" evidence="1">
    <location>
        <begin position="1"/>
        <end position="21"/>
    </location>
</feature>
<organism evidence="2 3">
    <name type="scientific">Corynespora cassiicola Philippines</name>
    <dbReference type="NCBI Taxonomy" id="1448308"/>
    <lineage>
        <taxon>Eukaryota</taxon>
        <taxon>Fungi</taxon>
        <taxon>Dikarya</taxon>
        <taxon>Ascomycota</taxon>
        <taxon>Pezizomycotina</taxon>
        <taxon>Dothideomycetes</taxon>
        <taxon>Pleosporomycetidae</taxon>
        <taxon>Pleosporales</taxon>
        <taxon>Corynesporascaceae</taxon>
        <taxon>Corynespora</taxon>
    </lineage>
</organism>
<evidence type="ECO:0000256" key="1">
    <source>
        <dbReference type="SAM" id="MobiDB-lite"/>
    </source>
</evidence>
<keyword evidence="3" id="KW-1185">Reference proteome</keyword>